<comment type="caution">
    <text evidence="3">The sequence shown here is derived from an EMBL/GenBank/DDBJ whole genome shotgun (WGS) entry which is preliminary data.</text>
</comment>
<keyword evidence="4" id="KW-1185">Reference proteome</keyword>
<feature type="compositionally biased region" description="Basic residues" evidence="2">
    <location>
        <begin position="322"/>
        <end position="333"/>
    </location>
</feature>
<evidence type="ECO:0000313" key="3">
    <source>
        <dbReference type="EMBL" id="KAK8847802.1"/>
    </source>
</evidence>
<accession>A0ABR2HJZ2</accession>
<evidence type="ECO:0000313" key="4">
    <source>
        <dbReference type="Proteomes" id="UP001470230"/>
    </source>
</evidence>
<organism evidence="3 4">
    <name type="scientific">Tritrichomonas musculus</name>
    <dbReference type="NCBI Taxonomy" id="1915356"/>
    <lineage>
        <taxon>Eukaryota</taxon>
        <taxon>Metamonada</taxon>
        <taxon>Parabasalia</taxon>
        <taxon>Tritrichomonadida</taxon>
        <taxon>Tritrichomonadidae</taxon>
        <taxon>Tritrichomonas</taxon>
    </lineage>
</organism>
<evidence type="ECO:0000256" key="2">
    <source>
        <dbReference type="SAM" id="MobiDB-lite"/>
    </source>
</evidence>
<sequence length="427" mass="49390">MSADESDTTSSVTPSFVEDDIRTSEEHEQVQNLEIQKKCLEIEIQELEKSIATDSNENFSRDQLATVKSELEHNCTELFAQRTNALLLKLESAKSEKEALERKAESLKRTLQTEQRITKQLAEERSQQRPQKAPPFPDLTLPDLSLLRDTCSLAHKKRALEDEVREAERQLALRRQSIAENEAKLVKIIQDSKATTAQCEAQIRSETLDLAQLEEMRSNLRERIEANRQKQKQLEAEKRMITAQIESEEASQRSKIDEINRSFLAAQREFEEQRARKKAEIRKLTKELHENEELNRAKLQEKEQLIQEMNSAFQQQQPLPKPKPKPKPKKAKKIVPTPTQQPVVSANILQLQNEIEQLQSTKMELMNKIQEVQRKAASNEQKLEIAKSKLERKVAESEKQIRRLKSMRNNNQQFTDLPPNLSESSSM</sequence>
<name>A0ABR2HJZ2_9EUKA</name>
<gene>
    <name evidence="3" type="ORF">M9Y10_018834</name>
</gene>
<protein>
    <submittedName>
        <fullName evidence="3">Uncharacterized protein</fullName>
    </submittedName>
</protein>
<feature type="compositionally biased region" description="Polar residues" evidence="2">
    <location>
        <begin position="407"/>
        <end position="427"/>
    </location>
</feature>
<dbReference type="Proteomes" id="UP001470230">
    <property type="component" value="Unassembled WGS sequence"/>
</dbReference>
<proteinExistence type="predicted"/>
<evidence type="ECO:0000256" key="1">
    <source>
        <dbReference type="SAM" id="Coils"/>
    </source>
</evidence>
<dbReference type="EMBL" id="JAPFFF010000027">
    <property type="protein sequence ID" value="KAK8847802.1"/>
    <property type="molecule type" value="Genomic_DNA"/>
</dbReference>
<reference evidence="3 4" key="1">
    <citation type="submission" date="2024-04" db="EMBL/GenBank/DDBJ databases">
        <title>Tritrichomonas musculus Genome.</title>
        <authorList>
            <person name="Alves-Ferreira E."/>
            <person name="Grigg M."/>
            <person name="Lorenzi H."/>
            <person name="Galac M."/>
        </authorList>
    </citation>
    <scope>NUCLEOTIDE SEQUENCE [LARGE SCALE GENOMIC DNA]</scope>
    <source>
        <strain evidence="3 4">EAF2021</strain>
    </source>
</reference>
<feature type="compositionally biased region" description="Basic and acidic residues" evidence="2">
    <location>
        <begin position="19"/>
        <end position="29"/>
    </location>
</feature>
<feature type="region of interest" description="Disordered" evidence="2">
    <location>
        <begin position="312"/>
        <end position="339"/>
    </location>
</feature>
<keyword evidence="1" id="KW-0175">Coiled coil</keyword>
<feature type="coiled-coil region" evidence="1">
    <location>
        <begin position="83"/>
        <end position="124"/>
    </location>
</feature>
<feature type="region of interest" description="Disordered" evidence="2">
    <location>
        <begin position="1"/>
        <end position="29"/>
    </location>
</feature>
<feature type="region of interest" description="Disordered" evidence="2">
    <location>
        <begin position="403"/>
        <end position="427"/>
    </location>
</feature>